<dbReference type="InterPro" id="IPR036878">
    <property type="entry name" value="Glu_permease_IIB"/>
</dbReference>
<feature type="transmembrane region" description="Helical" evidence="12">
    <location>
        <begin position="244"/>
        <end position="265"/>
    </location>
</feature>
<dbReference type="RefSeq" id="WP_241443415.1">
    <property type="nucleotide sequence ID" value="NZ_BSUJ01000001.1"/>
</dbReference>
<keyword evidence="8" id="KW-0418">Kinase</keyword>
<accession>A0ABQ6HVA3</accession>
<protein>
    <submittedName>
        <fullName evidence="16">PTS beta-glucoside transporter subunit EIIBCA</fullName>
    </submittedName>
</protein>
<evidence type="ECO:0000256" key="11">
    <source>
        <dbReference type="PROSITE-ProRule" id="PRU00421"/>
    </source>
</evidence>
<evidence type="ECO:0000256" key="10">
    <source>
        <dbReference type="ARBA" id="ARBA00023136"/>
    </source>
</evidence>
<dbReference type="InterPro" id="IPR003352">
    <property type="entry name" value="PTS_EIIC"/>
</dbReference>
<dbReference type="Gene3D" id="3.30.1360.60">
    <property type="entry name" value="Glucose permease domain IIB"/>
    <property type="match status" value="1"/>
</dbReference>
<feature type="domain" description="PTS EIIC type-1" evidence="15">
    <location>
        <begin position="109"/>
        <end position="464"/>
    </location>
</feature>
<dbReference type="Proteomes" id="UP001157109">
    <property type="component" value="Unassembled WGS sequence"/>
</dbReference>
<evidence type="ECO:0000256" key="4">
    <source>
        <dbReference type="ARBA" id="ARBA00022597"/>
    </source>
</evidence>
<evidence type="ECO:0000256" key="1">
    <source>
        <dbReference type="ARBA" id="ARBA00004651"/>
    </source>
</evidence>
<reference evidence="17" key="1">
    <citation type="journal article" date="2019" name="Int. J. Syst. Evol. Microbiol.">
        <title>The Global Catalogue of Microorganisms (GCM) 10K type strain sequencing project: providing services to taxonomists for standard genome sequencing and annotation.</title>
        <authorList>
            <consortium name="The Broad Institute Genomics Platform"/>
            <consortium name="The Broad Institute Genome Sequencing Center for Infectious Disease"/>
            <person name="Wu L."/>
            <person name="Ma J."/>
        </authorList>
    </citation>
    <scope>NUCLEOTIDE SEQUENCE [LARGE SCALE GENOMIC DNA]</scope>
    <source>
        <strain evidence="17">NBRC 105830</strain>
    </source>
</reference>
<organism evidence="16 17">
    <name type="scientific">Arsenicicoccus piscis</name>
    <dbReference type="NCBI Taxonomy" id="673954"/>
    <lineage>
        <taxon>Bacteria</taxon>
        <taxon>Bacillati</taxon>
        <taxon>Actinomycetota</taxon>
        <taxon>Actinomycetes</taxon>
        <taxon>Micrococcales</taxon>
        <taxon>Intrasporangiaceae</taxon>
        <taxon>Arsenicicoccus</taxon>
    </lineage>
</organism>
<feature type="transmembrane region" description="Helical" evidence="12">
    <location>
        <begin position="107"/>
        <end position="128"/>
    </location>
</feature>
<dbReference type="SUPFAM" id="SSF51261">
    <property type="entry name" value="Duplicated hybrid motif"/>
    <property type="match status" value="1"/>
</dbReference>
<keyword evidence="17" id="KW-1185">Reference proteome</keyword>
<evidence type="ECO:0000256" key="7">
    <source>
        <dbReference type="ARBA" id="ARBA00022692"/>
    </source>
</evidence>
<feature type="transmembrane region" description="Helical" evidence="12">
    <location>
        <begin position="183"/>
        <end position="206"/>
    </location>
</feature>
<feature type="transmembrane region" description="Helical" evidence="12">
    <location>
        <begin position="212"/>
        <end position="232"/>
    </location>
</feature>
<dbReference type="NCBIfam" id="TIGR01995">
    <property type="entry name" value="PTS-II-ABC-beta"/>
    <property type="match status" value="1"/>
</dbReference>
<sequence length="641" mass="66199">MGSVNYQQLAADIVDKVGGEDNIATATHCATRLRLKLRDESKADKAAVEQLPGVIAVMPAGGQFQVVIGNDVPQVYQELGKITRFGGEADSDAGGEEGPKGNLLNQFIALISSIFLPVLWPLSGAGLFKAFLAMAAQFHWLAETSQTYIVLNAAADAVFYFLPMFLAVTAAKRFRTNQFTSMAIAGALVYPTIVALNTAGAPVHFFGIPVTMMSYTSSVIPIIIGVWLQGYLERFLNRTLPGAIRNFMTPLLAILIMVPLILMTVGPITTYAARGISSGVNALFAVAPWLAGAIMGGLWQVFVLFGLHWGFVPIMVNDLTTQGYTLLGGPLVSAVLAQAAAALAVFVRTRSAKRREIAGPGALSGFLAGVTEPVIYGVNLPLKLPFYFGIAGGAVGGAIAAAGGSANNAFVFPSLLGLSAYMAHGSFAMQLLGTAVAIAIGFTLTFLFGPREEPDSANAAGAAAIPDDGSLDTVPGPGGVAGGSGMATAVRTLDVSASVAGTFVPLEDVNDKVFATGVLGSGLGILPTDGTVRAPVSGTLMTATSTGHAFGVKTEEGVEVLVPVGVDTVQLEGRHFSTKVTQGEHVERGDVLAVVDLDAVRAAGYDTTTIMVITNTAALTSVTPIAQGQVAVGDPVLALEI</sequence>
<dbReference type="Pfam" id="PF02378">
    <property type="entry name" value="PTS_EIIC"/>
    <property type="match status" value="1"/>
</dbReference>
<evidence type="ECO:0000259" key="13">
    <source>
        <dbReference type="PROSITE" id="PS51093"/>
    </source>
</evidence>
<proteinExistence type="predicted"/>
<dbReference type="PROSITE" id="PS51098">
    <property type="entry name" value="PTS_EIIB_TYPE_1"/>
    <property type="match status" value="1"/>
</dbReference>
<keyword evidence="2" id="KW-0813">Transport</keyword>
<dbReference type="InterPro" id="IPR001996">
    <property type="entry name" value="PTS_IIB_1"/>
</dbReference>
<dbReference type="PANTHER" id="PTHR30175">
    <property type="entry name" value="PHOSPHOTRANSFERASE SYSTEM TRANSPORT PROTEIN"/>
    <property type="match status" value="1"/>
</dbReference>
<keyword evidence="6" id="KW-0598">Phosphotransferase system</keyword>
<feature type="transmembrane region" description="Helical" evidence="12">
    <location>
        <begin position="148"/>
        <end position="171"/>
    </location>
</feature>
<dbReference type="CDD" id="cd00212">
    <property type="entry name" value="PTS_IIB_glc"/>
    <property type="match status" value="1"/>
</dbReference>
<dbReference type="PROSITE" id="PS51103">
    <property type="entry name" value="PTS_EIIC_TYPE_1"/>
    <property type="match status" value="1"/>
</dbReference>
<dbReference type="PANTHER" id="PTHR30175:SF1">
    <property type="entry name" value="PTS SYSTEM ARBUTIN-, CELLOBIOSE-, AND SALICIN-SPECIFIC EIIBC COMPONENT-RELATED"/>
    <property type="match status" value="1"/>
</dbReference>
<evidence type="ECO:0000256" key="6">
    <source>
        <dbReference type="ARBA" id="ARBA00022683"/>
    </source>
</evidence>
<evidence type="ECO:0000313" key="17">
    <source>
        <dbReference type="Proteomes" id="UP001157109"/>
    </source>
</evidence>
<dbReference type="InterPro" id="IPR013013">
    <property type="entry name" value="PTS_EIIC_1"/>
</dbReference>
<feature type="transmembrane region" description="Helical" evidence="12">
    <location>
        <begin position="386"/>
        <end position="407"/>
    </location>
</feature>
<dbReference type="PROSITE" id="PS51093">
    <property type="entry name" value="PTS_EIIA_TYPE_1"/>
    <property type="match status" value="1"/>
</dbReference>
<name>A0ABQ6HVA3_9MICO</name>
<evidence type="ECO:0000256" key="8">
    <source>
        <dbReference type="ARBA" id="ARBA00022777"/>
    </source>
</evidence>
<dbReference type="InterPro" id="IPR011055">
    <property type="entry name" value="Dup_hybrid_motif"/>
</dbReference>
<feature type="domain" description="PTS EIIB type-1" evidence="14">
    <location>
        <begin position="7"/>
        <end position="89"/>
    </location>
</feature>
<feature type="domain" description="PTS EIIA type-1" evidence="13">
    <location>
        <begin position="511"/>
        <end position="615"/>
    </location>
</feature>
<dbReference type="Pfam" id="PF00367">
    <property type="entry name" value="PTS_EIIB"/>
    <property type="match status" value="1"/>
</dbReference>
<dbReference type="SUPFAM" id="SSF55604">
    <property type="entry name" value="Glucose permease domain IIB"/>
    <property type="match status" value="1"/>
</dbReference>
<dbReference type="InterPro" id="IPR011297">
    <property type="entry name" value="PTS_IIABC_b_glu"/>
</dbReference>
<keyword evidence="4" id="KW-0762">Sugar transport</keyword>
<evidence type="ECO:0000256" key="2">
    <source>
        <dbReference type="ARBA" id="ARBA00022448"/>
    </source>
</evidence>
<dbReference type="PROSITE" id="PS01035">
    <property type="entry name" value="PTS_EIIB_TYPE_1_CYS"/>
    <property type="match status" value="1"/>
</dbReference>
<comment type="caution">
    <text evidence="16">The sequence shown here is derived from an EMBL/GenBank/DDBJ whole genome shotgun (WGS) entry which is preliminary data.</text>
</comment>
<evidence type="ECO:0000313" key="16">
    <source>
        <dbReference type="EMBL" id="GMA21480.1"/>
    </source>
</evidence>
<gene>
    <name evidence="16" type="ORF">GCM10025862_35010</name>
</gene>
<keyword evidence="9 12" id="KW-1133">Transmembrane helix</keyword>
<dbReference type="InterPro" id="IPR001127">
    <property type="entry name" value="PTS_EIIA_1_perm"/>
</dbReference>
<evidence type="ECO:0000259" key="14">
    <source>
        <dbReference type="PROSITE" id="PS51098"/>
    </source>
</evidence>
<evidence type="ECO:0000259" key="15">
    <source>
        <dbReference type="PROSITE" id="PS51103"/>
    </source>
</evidence>
<feature type="transmembrane region" description="Helical" evidence="12">
    <location>
        <begin position="427"/>
        <end position="448"/>
    </location>
</feature>
<feature type="transmembrane region" description="Helical" evidence="12">
    <location>
        <begin position="328"/>
        <end position="347"/>
    </location>
</feature>
<dbReference type="EMBL" id="BSUJ01000001">
    <property type="protein sequence ID" value="GMA21480.1"/>
    <property type="molecule type" value="Genomic_DNA"/>
</dbReference>
<dbReference type="InterPro" id="IPR018113">
    <property type="entry name" value="PTrfase_EIIB_Cys"/>
</dbReference>
<dbReference type="Pfam" id="PF00358">
    <property type="entry name" value="PTS_EIIA_1"/>
    <property type="match status" value="1"/>
</dbReference>
<evidence type="ECO:0000256" key="5">
    <source>
        <dbReference type="ARBA" id="ARBA00022679"/>
    </source>
</evidence>
<feature type="active site" description="Phosphocysteine intermediate; for EIIB activity" evidence="11">
    <location>
        <position position="29"/>
    </location>
</feature>
<comment type="subcellular location">
    <subcellularLocation>
        <location evidence="1">Cell membrane</location>
        <topology evidence="1">Multi-pass membrane protein</topology>
    </subcellularLocation>
</comment>
<evidence type="ECO:0000256" key="3">
    <source>
        <dbReference type="ARBA" id="ARBA00022475"/>
    </source>
</evidence>
<keyword evidence="10 12" id="KW-0472">Membrane</keyword>
<evidence type="ECO:0000256" key="9">
    <source>
        <dbReference type="ARBA" id="ARBA00022989"/>
    </source>
</evidence>
<dbReference type="Gene3D" id="2.70.70.10">
    <property type="entry name" value="Glucose Permease (Domain IIA)"/>
    <property type="match status" value="1"/>
</dbReference>
<keyword evidence="5" id="KW-0808">Transferase</keyword>
<dbReference type="NCBIfam" id="TIGR00830">
    <property type="entry name" value="PTBA"/>
    <property type="match status" value="1"/>
</dbReference>
<dbReference type="InterPro" id="IPR050558">
    <property type="entry name" value="PTS_Sugar-Specific_Components"/>
</dbReference>
<keyword evidence="3" id="KW-1003">Cell membrane</keyword>
<keyword evidence="7 12" id="KW-0812">Transmembrane</keyword>
<evidence type="ECO:0000256" key="12">
    <source>
        <dbReference type="SAM" id="Phobius"/>
    </source>
</evidence>